<reference evidence="5 6" key="1">
    <citation type="submission" date="2018-01" db="EMBL/GenBank/DDBJ databases">
        <authorList>
            <person name="Paulsen S."/>
            <person name="Gram L.K."/>
        </authorList>
    </citation>
    <scope>NUCLEOTIDE SEQUENCE [LARGE SCALE GENOMIC DNA]</scope>
    <source>
        <strain evidence="5 6">S3895</strain>
    </source>
</reference>
<gene>
    <name evidence="5" type="ORF">CWC20_15435</name>
</gene>
<evidence type="ECO:0000256" key="4">
    <source>
        <dbReference type="SAM" id="SignalP"/>
    </source>
</evidence>
<dbReference type="RefSeq" id="WP_283235311.1">
    <property type="nucleotide sequence ID" value="NZ_PNBW01000081.1"/>
</dbReference>
<proteinExistence type="predicted"/>
<evidence type="ECO:0000313" key="6">
    <source>
        <dbReference type="Proteomes" id="UP000307164"/>
    </source>
</evidence>
<evidence type="ECO:0008006" key="7">
    <source>
        <dbReference type="Google" id="ProtNLM"/>
    </source>
</evidence>
<keyword evidence="3" id="KW-0472">Membrane</keyword>
<feature type="non-terminal residue" evidence="5">
    <location>
        <position position="552"/>
    </location>
</feature>
<keyword evidence="1" id="KW-0175">Coiled coil</keyword>
<feature type="signal peptide" evidence="4">
    <location>
        <begin position="1"/>
        <end position="21"/>
    </location>
</feature>
<name>A0ABY2VUU6_9GAMM</name>
<feature type="coiled-coil region" evidence="1">
    <location>
        <begin position="147"/>
        <end position="213"/>
    </location>
</feature>
<feature type="compositionally biased region" description="Acidic residues" evidence="2">
    <location>
        <begin position="449"/>
        <end position="474"/>
    </location>
</feature>
<feature type="transmembrane region" description="Helical" evidence="3">
    <location>
        <begin position="258"/>
        <end position="279"/>
    </location>
</feature>
<keyword evidence="6" id="KW-1185">Reference proteome</keyword>
<dbReference type="NCBIfam" id="TIGR03505">
    <property type="entry name" value="FimV_core"/>
    <property type="match status" value="1"/>
</dbReference>
<dbReference type="InterPro" id="IPR020012">
    <property type="entry name" value="LysM_FimV"/>
</dbReference>
<dbReference type="Proteomes" id="UP000307164">
    <property type="component" value="Unassembled WGS sequence"/>
</dbReference>
<dbReference type="EMBL" id="PNBW01000081">
    <property type="protein sequence ID" value="TMO72343.1"/>
    <property type="molecule type" value="Genomic_DNA"/>
</dbReference>
<keyword evidence="4" id="KW-0732">Signal</keyword>
<accession>A0ABY2VUU6</accession>
<keyword evidence="3" id="KW-0812">Transmembrane</keyword>
<feature type="region of interest" description="Disordered" evidence="2">
    <location>
        <begin position="526"/>
        <end position="552"/>
    </location>
</feature>
<comment type="caution">
    <text evidence="5">The sequence shown here is derived from an EMBL/GenBank/DDBJ whole genome shotgun (WGS) entry which is preliminary data.</text>
</comment>
<evidence type="ECO:0000313" key="5">
    <source>
        <dbReference type="EMBL" id="TMO72343.1"/>
    </source>
</evidence>
<feature type="chain" id="PRO_5045738942" description="Pilus assembly protein FimV" evidence="4">
    <location>
        <begin position="22"/>
        <end position="552"/>
    </location>
</feature>
<evidence type="ECO:0000256" key="3">
    <source>
        <dbReference type="SAM" id="Phobius"/>
    </source>
</evidence>
<protein>
    <recommendedName>
        <fullName evidence="7">Pilus assembly protein FimV</fullName>
    </recommendedName>
</protein>
<evidence type="ECO:0000256" key="2">
    <source>
        <dbReference type="SAM" id="MobiDB-lite"/>
    </source>
</evidence>
<evidence type="ECO:0000256" key="1">
    <source>
        <dbReference type="SAM" id="Coils"/>
    </source>
</evidence>
<reference evidence="6" key="2">
    <citation type="submission" date="2019-06" db="EMBL/GenBank/DDBJ databases">
        <title>Co-occurence of chitin degradation, pigmentation and bioactivity in marine Pseudoalteromonas.</title>
        <authorList>
            <person name="Sonnenschein E.C."/>
            <person name="Bech P.K."/>
        </authorList>
    </citation>
    <scope>NUCLEOTIDE SEQUENCE [LARGE SCALE GENOMIC DNA]</scope>
    <source>
        <strain evidence="6">S3895</strain>
    </source>
</reference>
<sequence>MRGFVFFCIFASALITMPVFTQEAAQIKGPKGADYGMQGRTIGPIKPSDTLWRIAKKVRNDESVTIYQVMSAFYTKNPDAFLDKNLNHMRDGAYLRIPTLGEMRKENPVFAKQKSDQDDALWEMKKNGMLDNGTIEQAQKKVTQARKVDVEEAKVELANRLKSLQMDQDSKLLELQNQFKSSVRNVEDILKENNKLKQKLGDISDELKNVQQQLGQDSQIQQQLKSLIDLQNELLAEQAVQKQQDSGMSGESLMSNPFMLLLMSILPALLAIGGVVFFLKKRNKDEATDGSGEDDFLPQAPVAADPLDLDIAPAAAPEPIDEGVQLDDDMLPEDDDIMFDSLENDAFEEGNDTLDQDELDGLLSDDIVFDDENDGLDSGDDLDDFLQQNFDEPDGLGDEVALDIEQDSGDILNDGDIDDLFNEVSSVDDSNDDELDISDDALAALSEELAEDSQEDVDIDSILDETSSEPDVDSLLESNGQETVESSDNLDLDDIDSLLDEAGSSDAKSEVEDFDIDDIDGLLDEVATESDDTSSEDEFDIDDIDGLIDEAG</sequence>
<keyword evidence="3" id="KW-1133">Transmembrane helix</keyword>
<organism evidence="5 6">
    <name type="scientific">Pseudoalteromonas aurantia</name>
    <dbReference type="NCBI Taxonomy" id="43654"/>
    <lineage>
        <taxon>Bacteria</taxon>
        <taxon>Pseudomonadati</taxon>
        <taxon>Pseudomonadota</taxon>
        <taxon>Gammaproteobacteria</taxon>
        <taxon>Alteromonadales</taxon>
        <taxon>Pseudoalteromonadaceae</taxon>
        <taxon>Pseudoalteromonas</taxon>
    </lineage>
</organism>
<feature type="region of interest" description="Disordered" evidence="2">
    <location>
        <begin position="449"/>
        <end position="494"/>
    </location>
</feature>